<gene>
    <name evidence="2" type="ORF">CERZMDRAFT_102142</name>
</gene>
<feature type="region of interest" description="Disordered" evidence="1">
    <location>
        <begin position="364"/>
        <end position="383"/>
    </location>
</feature>
<organism evidence="2 3">
    <name type="scientific">Cercospora zeae-maydis SCOH1-5</name>
    <dbReference type="NCBI Taxonomy" id="717836"/>
    <lineage>
        <taxon>Eukaryota</taxon>
        <taxon>Fungi</taxon>
        <taxon>Dikarya</taxon>
        <taxon>Ascomycota</taxon>
        <taxon>Pezizomycotina</taxon>
        <taxon>Dothideomycetes</taxon>
        <taxon>Dothideomycetidae</taxon>
        <taxon>Mycosphaerellales</taxon>
        <taxon>Mycosphaerellaceae</taxon>
        <taxon>Cercospora</taxon>
    </lineage>
</organism>
<sequence length="383" mass="43563">MTRPLEDMTAEEAATELACEEIRQKWAEDEYRRESIYLKDQQERELKMQMLRSRAKSKSFIDLSFDSNDENDVKVKTEAQADRTFEPGSAYQETSSRKRAVEMPTLSHTSTRLVPQFGRLMDTPAERASSEKNSRAGSSNELKKGNYRFADFSAPYPEHLPTIIDDPNGVSGQDYIELRCGKCGANFGRSQTFIRGPWGFHSHIRSIHSKAFPKGRFPEIVEICAYRALPRQEVESLRRGQVKIDIVPSPGAEADHPLKRKRNGEWKQGESTNVKSSRNGRRSAQDKVQKNQGKKQRSQHSMRRKQRSIDSSSEDSESDNTQQEEHSKLLQPPEQTDQNIFQNEFLPFSAAQNKKNVEDASAEVAGMGREDSTDILFKDPADA</sequence>
<proteinExistence type="predicted"/>
<name>A0A6A6F127_9PEZI</name>
<dbReference type="AlphaFoldDB" id="A0A6A6F127"/>
<reference evidence="2" key="1">
    <citation type="journal article" date="2020" name="Stud. Mycol.">
        <title>101 Dothideomycetes genomes: a test case for predicting lifestyles and emergence of pathogens.</title>
        <authorList>
            <person name="Haridas S."/>
            <person name="Albert R."/>
            <person name="Binder M."/>
            <person name="Bloem J."/>
            <person name="Labutti K."/>
            <person name="Salamov A."/>
            <person name="Andreopoulos B."/>
            <person name="Baker S."/>
            <person name="Barry K."/>
            <person name="Bills G."/>
            <person name="Bluhm B."/>
            <person name="Cannon C."/>
            <person name="Castanera R."/>
            <person name="Culley D."/>
            <person name="Daum C."/>
            <person name="Ezra D."/>
            <person name="Gonzalez J."/>
            <person name="Henrissat B."/>
            <person name="Kuo A."/>
            <person name="Liang C."/>
            <person name="Lipzen A."/>
            <person name="Lutzoni F."/>
            <person name="Magnuson J."/>
            <person name="Mondo S."/>
            <person name="Nolan M."/>
            <person name="Ohm R."/>
            <person name="Pangilinan J."/>
            <person name="Park H.-J."/>
            <person name="Ramirez L."/>
            <person name="Alfaro M."/>
            <person name="Sun H."/>
            <person name="Tritt A."/>
            <person name="Yoshinaga Y."/>
            <person name="Zwiers L.-H."/>
            <person name="Turgeon B."/>
            <person name="Goodwin S."/>
            <person name="Spatafora J."/>
            <person name="Crous P."/>
            <person name="Grigoriev I."/>
        </authorList>
    </citation>
    <scope>NUCLEOTIDE SEQUENCE</scope>
    <source>
        <strain evidence="2">SCOH1-5</strain>
    </source>
</reference>
<dbReference type="Proteomes" id="UP000799539">
    <property type="component" value="Unassembled WGS sequence"/>
</dbReference>
<protein>
    <submittedName>
        <fullName evidence="2">Uncharacterized protein</fullName>
    </submittedName>
</protein>
<dbReference type="EMBL" id="ML992701">
    <property type="protein sequence ID" value="KAF2207655.1"/>
    <property type="molecule type" value="Genomic_DNA"/>
</dbReference>
<evidence type="ECO:0000313" key="3">
    <source>
        <dbReference type="Proteomes" id="UP000799539"/>
    </source>
</evidence>
<feature type="compositionally biased region" description="Basic and acidic residues" evidence="1">
    <location>
        <begin position="253"/>
        <end position="268"/>
    </location>
</feature>
<evidence type="ECO:0000313" key="2">
    <source>
        <dbReference type="EMBL" id="KAF2207655.1"/>
    </source>
</evidence>
<feature type="region of interest" description="Disordered" evidence="1">
    <location>
        <begin position="248"/>
        <end position="347"/>
    </location>
</feature>
<feature type="compositionally biased region" description="Polar residues" evidence="1">
    <location>
        <begin position="333"/>
        <end position="342"/>
    </location>
</feature>
<dbReference type="OrthoDB" id="10456383at2759"/>
<accession>A0A6A6F127</accession>
<feature type="compositionally biased region" description="Basic and acidic residues" evidence="1">
    <location>
        <begin position="368"/>
        <end position="383"/>
    </location>
</feature>
<feature type="region of interest" description="Disordered" evidence="1">
    <location>
        <begin position="86"/>
        <end position="106"/>
    </location>
</feature>
<evidence type="ECO:0000256" key="1">
    <source>
        <dbReference type="SAM" id="MobiDB-lite"/>
    </source>
</evidence>
<keyword evidence="3" id="KW-1185">Reference proteome</keyword>
<feature type="compositionally biased region" description="Basic residues" evidence="1">
    <location>
        <begin position="292"/>
        <end position="306"/>
    </location>
</feature>